<name>A0ABW2DHS9_9BACT</name>
<dbReference type="Gene3D" id="3.40.1190.20">
    <property type="match status" value="1"/>
</dbReference>
<evidence type="ECO:0000313" key="6">
    <source>
        <dbReference type="Proteomes" id="UP001596405"/>
    </source>
</evidence>
<comment type="similarity">
    <text evidence="1">Belongs to the carbohydrate kinase PfkB family.</text>
</comment>
<feature type="domain" description="Carbohydrate kinase PfkB" evidence="4">
    <location>
        <begin position="19"/>
        <end position="280"/>
    </location>
</feature>
<dbReference type="Pfam" id="PF00294">
    <property type="entry name" value="PfkB"/>
    <property type="match status" value="1"/>
</dbReference>
<dbReference type="EC" id="2.7.1.-" evidence="5"/>
<gene>
    <name evidence="5" type="ORF">ACFQHR_06185</name>
</gene>
<keyword evidence="3 5" id="KW-0418">Kinase</keyword>
<evidence type="ECO:0000259" key="4">
    <source>
        <dbReference type="Pfam" id="PF00294"/>
    </source>
</evidence>
<sequence>MDQKIICFGEMLWDVLPTGKLPGGAPMNVAIHLHHNGFEPLVISRIGQDDMGSELTAFVEAHNITTHYVQKDNSYRTGVVNANVSDRNEVTYEIVEPVAWDFIEYEKEAERTVSLSELFIYGSLAARSSISRNTLFRFLPLASRKVFDVNFRAPFYSPELIKILLRFADIVKMNHQELLEISNWLGMGGSMADQMEAIKDKFGMELVIVTRGENGAAALSNEGFFEHEGYKVEVEDTIGSGDAFLATYLTNYLRQKPTNLTLERACLIGAYVATQKGATPTYAPEKITSLSL</sequence>
<dbReference type="InterPro" id="IPR050306">
    <property type="entry name" value="PfkB_Carbo_kinase"/>
</dbReference>
<dbReference type="EMBL" id="JBHSYQ010000003">
    <property type="protein sequence ID" value="MFC6997205.1"/>
    <property type="molecule type" value="Genomic_DNA"/>
</dbReference>
<evidence type="ECO:0000256" key="3">
    <source>
        <dbReference type="ARBA" id="ARBA00022777"/>
    </source>
</evidence>
<evidence type="ECO:0000313" key="5">
    <source>
        <dbReference type="EMBL" id="MFC6997205.1"/>
    </source>
</evidence>
<dbReference type="SUPFAM" id="SSF53613">
    <property type="entry name" value="Ribokinase-like"/>
    <property type="match status" value="1"/>
</dbReference>
<proteinExistence type="inferred from homology"/>
<keyword evidence="6" id="KW-1185">Reference proteome</keyword>
<protein>
    <submittedName>
        <fullName evidence="5">Carbohydrate kinase</fullName>
        <ecNumber evidence="5">2.7.1.-</ecNumber>
    </submittedName>
</protein>
<reference evidence="6" key="1">
    <citation type="journal article" date="2019" name="Int. J. Syst. Evol. Microbiol.">
        <title>The Global Catalogue of Microorganisms (GCM) 10K type strain sequencing project: providing services to taxonomists for standard genome sequencing and annotation.</title>
        <authorList>
            <consortium name="The Broad Institute Genomics Platform"/>
            <consortium name="The Broad Institute Genome Sequencing Center for Infectious Disease"/>
            <person name="Wu L."/>
            <person name="Ma J."/>
        </authorList>
    </citation>
    <scope>NUCLEOTIDE SEQUENCE [LARGE SCALE GENOMIC DNA]</scope>
    <source>
        <strain evidence="6">CGMCC 4.7393</strain>
    </source>
</reference>
<dbReference type="PANTHER" id="PTHR43085:SF57">
    <property type="entry name" value="CARBOHYDRATE KINASE PFKB DOMAIN-CONTAINING PROTEIN"/>
    <property type="match status" value="1"/>
</dbReference>
<dbReference type="InterPro" id="IPR011611">
    <property type="entry name" value="PfkB_dom"/>
</dbReference>
<keyword evidence="2 5" id="KW-0808">Transferase</keyword>
<comment type="caution">
    <text evidence="5">The sequence shown here is derived from an EMBL/GenBank/DDBJ whole genome shotgun (WGS) entry which is preliminary data.</text>
</comment>
<dbReference type="RefSeq" id="WP_066615357.1">
    <property type="nucleotide sequence ID" value="NZ_JBHSYQ010000003.1"/>
</dbReference>
<evidence type="ECO:0000256" key="1">
    <source>
        <dbReference type="ARBA" id="ARBA00010688"/>
    </source>
</evidence>
<organism evidence="5 6">
    <name type="scientific">Rufibacter roseus</name>
    <dbReference type="NCBI Taxonomy" id="1567108"/>
    <lineage>
        <taxon>Bacteria</taxon>
        <taxon>Pseudomonadati</taxon>
        <taxon>Bacteroidota</taxon>
        <taxon>Cytophagia</taxon>
        <taxon>Cytophagales</taxon>
        <taxon>Hymenobacteraceae</taxon>
        <taxon>Rufibacter</taxon>
    </lineage>
</organism>
<dbReference type="PANTHER" id="PTHR43085">
    <property type="entry name" value="HEXOKINASE FAMILY MEMBER"/>
    <property type="match status" value="1"/>
</dbReference>
<evidence type="ECO:0000256" key="2">
    <source>
        <dbReference type="ARBA" id="ARBA00022679"/>
    </source>
</evidence>
<dbReference type="GO" id="GO:0016301">
    <property type="term" value="F:kinase activity"/>
    <property type="evidence" value="ECO:0007669"/>
    <property type="project" value="UniProtKB-KW"/>
</dbReference>
<dbReference type="InterPro" id="IPR029056">
    <property type="entry name" value="Ribokinase-like"/>
</dbReference>
<dbReference type="Proteomes" id="UP001596405">
    <property type="component" value="Unassembled WGS sequence"/>
</dbReference>
<dbReference type="CDD" id="cd01167">
    <property type="entry name" value="bac_FRK"/>
    <property type="match status" value="1"/>
</dbReference>
<accession>A0ABW2DHS9</accession>